<comment type="caution">
    <text evidence="2">The sequence shown here is derived from an EMBL/GenBank/DDBJ whole genome shotgun (WGS) entry which is preliminary data.</text>
</comment>
<sequence>MHTADGDATCTPQTETRHAHRRRRRTPNGLSKLNSDWNRCTKHRSNCEPVCRSVTWIYRSIIKLSDKGTIVPKLLV</sequence>
<dbReference type="Proteomes" id="UP001190700">
    <property type="component" value="Unassembled WGS sequence"/>
</dbReference>
<protein>
    <submittedName>
        <fullName evidence="2">Uncharacterized protein</fullName>
    </submittedName>
</protein>
<name>A0AAE0G1W3_9CHLO</name>
<proteinExistence type="predicted"/>
<organism evidence="2 3">
    <name type="scientific">Cymbomonas tetramitiformis</name>
    <dbReference type="NCBI Taxonomy" id="36881"/>
    <lineage>
        <taxon>Eukaryota</taxon>
        <taxon>Viridiplantae</taxon>
        <taxon>Chlorophyta</taxon>
        <taxon>Pyramimonadophyceae</taxon>
        <taxon>Pyramimonadales</taxon>
        <taxon>Pyramimonadaceae</taxon>
        <taxon>Cymbomonas</taxon>
    </lineage>
</organism>
<evidence type="ECO:0000313" key="3">
    <source>
        <dbReference type="Proteomes" id="UP001190700"/>
    </source>
</evidence>
<reference evidence="2 3" key="1">
    <citation type="journal article" date="2015" name="Genome Biol. Evol.">
        <title>Comparative Genomics of a Bacterivorous Green Alga Reveals Evolutionary Causalities and Consequences of Phago-Mixotrophic Mode of Nutrition.</title>
        <authorList>
            <person name="Burns J.A."/>
            <person name="Paasch A."/>
            <person name="Narechania A."/>
            <person name="Kim E."/>
        </authorList>
    </citation>
    <scope>NUCLEOTIDE SEQUENCE [LARGE SCALE GENOMIC DNA]</scope>
    <source>
        <strain evidence="2 3">PLY_AMNH</strain>
    </source>
</reference>
<feature type="region of interest" description="Disordered" evidence="1">
    <location>
        <begin position="1"/>
        <end position="35"/>
    </location>
</feature>
<evidence type="ECO:0000256" key="1">
    <source>
        <dbReference type="SAM" id="MobiDB-lite"/>
    </source>
</evidence>
<gene>
    <name evidence="2" type="ORF">CYMTET_21913</name>
</gene>
<dbReference type="EMBL" id="LGRX02010817">
    <property type="protein sequence ID" value="KAK3269655.1"/>
    <property type="molecule type" value="Genomic_DNA"/>
</dbReference>
<dbReference type="AlphaFoldDB" id="A0AAE0G1W3"/>
<keyword evidence="3" id="KW-1185">Reference proteome</keyword>
<accession>A0AAE0G1W3</accession>
<evidence type="ECO:0000313" key="2">
    <source>
        <dbReference type="EMBL" id="KAK3269655.1"/>
    </source>
</evidence>